<evidence type="ECO:0000256" key="1">
    <source>
        <dbReference type="SAM" id="MobiDB-lite"/>
    </source>
</evidence>
<evidence type="ECO:0000313" key="4">
    <source>
        <dbReference type="Proteomes" id="UP001604336"/>
    </source>
</evidence>
<gene>
    <name evidence="3" type="ORF">Adt_22851</name>
</gene>
<dbReference type="Pfam" id="PF00498">
    <property type="entry name" value="FHA"/>
    <property type="match status" value="1"/>
</dbReference>
<dbReference type="EMBL" id="JBFOLK010000007">
    <property type="protein sequence ID" value="KAL2497301.1"/>
    <property type="molecule type" value="Genomic_DNA"/>
</dbReference>
<dbReference type="CDD" id="cd22691">
    <property type="entry name" value="FHA_PS1-like"/>
    <property type="match status" value="1"/>
</dbReference>
<protein>
    <submittedName>
        <fullName evidence="3">FHA domain-containing protein PS1</fullName>
    </submittedName>
</protein>
<dbReference type="SUPFAM" id="SSF49879">
    <property type="entry name" value="SMAD/FHA domain"/>
    <property type="match status" value="1"/>
</dbReference>
<dbReference type="InterPro" id="IPR000253">
    <property type="entry name" value="FHA_dom"/>
</dbReference>
<dbReference type="InterPro" id="IPR002716">
    <property type="entry name" value="PIN_dom"/>
</dbReference>
<name>A0ABD1S962_9LAMI</name>
<dbReference type="AlphaFoldDB" id="A0ABD1S962"/>
<organism evidence="3 4">
    <name type="scientific">Abeliophyllum distichum</name>
    <dbReference type="NCBI Taxonomy" id="126358"/>
    <lineage>
        <taxon>Eukaryota</taxon>
        <taxon>Viridiplantae</taxon>
        <taxon>Streptophyta</taxon>
        <taxon>Embryophyta</taxon>
        <taxon>Tracheophyta</taxon>
        <taxon>Spermatophyta</taxon>
        <taxon>Magnoliopsida</taxon>
        <taxon>eudicotyledons</taxon>
        <taxon>Gunneridae</taxon>
        <taxon>Pentapetalae</taxon>
        <taxon>asterids</taxon>
        <taxon>lamiids</taxon>
        <taxon>Lamiales</taxon>
        <taxon>Oleaceae</taxon>
        <taxon>Forsythieae</taxon>
        <taxon>Abeliophyllum</taxon>
    </lineage>
</organism>
<dbReference type="InterPro" id="IPR008984">
    <property type="entry name" value="SMAD_FHA_dom_sf"/>
</dbReference>
<feature type="region of interest" description="Disordered" evidence="1">
    <location>
        <begin position="756"/>
        <end position="777"/>
    </location>
</feature>
<dbReference type="Pfam" id="PF13638">
    <property type="entry name" value="PIN_4"/>
    <property type="match status" value="1"/>
</dbReference>
<reference evidence="4" key="1">
    <citation type="submission" date="2024-07" db="EMBL/GenBank/DDBJ databases">
        <title>Two chromosome-level genome assemblies of Korean endemic species Abeliophyllum distichum and Forsythia ovata (Oleaceae).</title>
        <authorList>
            <person name="Jang H."/>
        </authorList>
    </citation>
    <scope>NUCLEOTIDE SEQUENCE [LARGE SCALE GENOMIC DNA]</scope>
</reference>
<dbReference type="Gene3D" id="2.60.200.20">
    <property type="match status" value="1"/>
</dbReference>
<evidence type="ECO:0000259" key="2">
    <source>
        <dbReference type="PROSITE" id="PS50006"/>
    </source>
</evidence>
<feature type="region of interest" description="Disordered" evidence="1">
    <location>
        <begin position="347"/>
        <end position="375"/>
    </location>
</feature>
<proteinExistence type="predicted"/>
<comment type="caution">
    <text evidence="3">The sequence shown here is derived from an EMBL/GenBank/DDBJ whole genome shotgun (WGS) entry which is preliminary data.</text>
</comment>
<accession>A0ABD1S962</accession>
<dbReference type="PROSITE" id="PS50006">
    <property type="entry name" value="FHA_DOMAIN"/>
    <property type="match status" value="1"/>
</dbReference>
<keyword evidence="4" id="KW-1185">Reference proteome</keyword>
<feature type="domain" description="FHA" evidence="2">
    <location>
        <begin position="73"/>
        <end position="124"/>
    </location>
</feature>
<dbReference type="PANTHER" id="PTHR22593">
    <property type="entry name" value="TRANSMEMBRANE PROTEIN 18"/>
    <property type="match status" value="1"/>
</dbReference>
<dbReference type="SMART" id="SM00240">
    <property type="entry name" value="FHA"/>
    <property type="match status" value="1"/>
</dbReference>
<evidence type="ECO:0000313" key="3">
    <source>
        <dbReference type="EMBL" id="KAL2497301.1"/>
    </source>
</evidence>
<dbReference type="PANTHER" id="PTHR22593:SF8">
    <property type="entry name" value="FHA DOMAIN-CONTAINING PROTEIN PS1"/>
    <property type="match status" value="1"/>
</dbReference>
<sequence length="1102" mass="124140">MADKQEESCAMAEKQEESEMKAEEMEIPVFTVLKNNSILKNIYLLDKPPSIPPSSVKFNSSEYGKESMKEETLLVGRHPDCNIILEHPSISRFHLRIHSNPSSHSLSVIDLYSVHGTWISGNKIEPGIMVELIEGDTMQLGGSRRLYRLHWLPITRAYDLDNPFKPPFDTSDAVEETRRSNEENYLYGEKDRIQRPVDDLEGLQLLFANENLISSVQKMSPSAPPMPEDPNFSFSDKEEVENKNSLEIDHEENNTQVAPFDSGVSQTVSQIENSVISEVKLEKTSGSSIWSRRGKTASVQILVSRSRGKSARLTINSEVKSPIHEYSQTETVSQDLFSSSDIDKKQIFTPDKENSSPYPPLLQSSENIGQDNSRSEFSSRTLFSCGDRDEEEIITPDNSKVKSPIREYFQTESASKDPFASGDADKRQIFTRDMETCSLLQSIENIGLENSSKSISRTLSSCVAQNEENFFTPDNAEVKSPIHEYSQAETVPEDAFASGDSDEKQIFTTDNENCSSNSLILQTLENTSQENSRTLFSRVYQDEEDIFTPDNSKVKSPVCGYSQTDSERKQIFTPDKGDCSSNSLIHQSLENRGQENSRSELTSQTLFSCVDADEEEIFTPDKENMTPNTLRLRSIENSPTPFSCVDEDEEEIFTPDKENVTPNTLRLRSMKKMGKLKEVENLKSYRSSPLKKVVDCNMYQEEEMPASLDKENQTLKVLQTQKSVNPASKSHTGLEQKLAVLKATAGRKPFQSLLVNSTSNSKTKSKASDLDSTTRSGKSINNMRLEEVFHPLDNKTIKEEDKRWTMVVDVGCLLSKKSRKEIQLLRGLKGTNLIVPRIVIRELHCMLRRGNFFRRTTEVSAALQWIEECMKNAEGWIHVQSLAEERRPVAPTPPSSPLSWFCEEKGAFSIGSSPFSPCSIQDIVTPTTEDHILECALLFKRIRNDGQLVLLSDDVTLKIKAMSEGVMCETAEEFRDSLVNPFSDRFLYMDSSPRGPTWTCVDDVVLKEKYYPGPLKKLSTSGGVKGLKLILLHNSNFRKISSYSFQKKRVLGPTCWTCVDDVVLKEKYYPGPLKKLSTSGGVKGLKLILLHNSNFRKISSVS</sequence>
<feature type="region of interest" description="Disordered" evidence="1">
    <location>
        <begin position="1"/>
        <end position="20"/>
    </location>
</feature>
<dbReference type="Proteomes" id="UP001604336">
    <property type="component" value="Unassembled WGS sequence"/>
</dbReference>
<dbReference type="Gene3D" id="3.40.50.1010">
    <property type="entry name" value="5'-nuclease"/>
    <property type="match status" value="1"/>
</dbReference>
<feature type="compositionally biased region" description="Polar residues" evidence="1">
    <location>
        <begin position="362"/>
        <end position="375"/>
    </location>
</feature>